<name>A0A4Y2M5P8_ARAVE</name>
<dbReference type="EMBL" id="BGPR01121670">
    <property type="protein sequence ID" value="GBN22092.1"/>
    <property type="molecule type" value="Genomic_DNA"/>
</dbReference>
<gene>
    <name evidence="1" type="ORF">AVEN_121099_1</name>
</gene>
<sequence>LGTRRSAAVVGGKVCVGGSPSGSCAIVAGALQKLVPVKSSCYSAENLDLWR</sequence>
<feature type="non-terminal residue" evidence="1">
    <location>
        <position position="1"/>
    </location>
</feature>
<evidence type="ECO:0000313" key="1">
    <source>
        <dbReference type="EMBL" id="GBN22092.1"/>
    </source>
</evidence>
<protein>
    <submittedName>
        <fullName evidence="1">Uncharacterized protein</fullName>
    </submittedName>
</protein>
<dbReference type="AlphaFoldDB" id="A0A4Y2M5P8"/>
<keyword evidence="2" id="KW-1185">Reference proteome</keyword>
<proteinExistence type="predicted"/>
<organism evidence="1 2">
    <name type="scientific">Araneus ventricosus</name>
    <name type="common">Orbweaver spider</name>
    <name type="synonym">Epeira ventricosa</name>
    <dbReference type="NCBI Taxonomy" id="182803"/>
    <lineage>
        <taxon>Eukaryota</taxon>
        <taxon>Metazoa</taxon>
        <taxon>Ecdysozoa</taxon>
        <taxon>Arthropoda</taxon>
        <taxon>Chelicerata</taxon>
        <taxon>Arachnida</taxon>
        <taxon>Araneae</taxon>
        <taxon>Araneomorphae</taxon>
        <taxon>Entelegynae</taxon>
        <taxon>Araneoidea</taxon>
        <taxon>Araneidae</taxon>
        <taxon>Araneus</taxon>
    </lineage>
</organism>
<accession>A0A4Y2M5P8</accession>
<evidence type="ECO:0000313" key="2">
    <source>
        <dbReference type="Proteomes" id="UP000499080"/>
    </source>
</evidence>
<dbReference type="Proteomes" id="UP000499080">
    <property type="component" value="Unassembled WGS sequence"/>
</dbReference>
<reference evidence="1 2" key="1">
    <citation type="journal article" date="2019" name="Sci. Rep.">
        <title>Orb-weaving spider Araneus ventricosus genome elucidates the spidroin gene catalogue.</title>
        <authorList>
            <person name="Kono N."/>
            <person name="Nakamura H."/>
            <person name="Ohtoshi R."/>
            <person name="Moran D.A.P."/>
            <person name="Shinohara A."/>
            <person name="Yoshida Y."/>
            <person name="Fujiwara M."/>
            <person name="Mori M."/>
            <person name="Tomita M."/>
            <person name="Arakawa K."/>
        </authorList>
    </citation>
    <scope>NUCLEOTIDE SEQUENCE [LARGE SCALE GENOMIC DNA]</scope>
</reference>
<comment type="caution">
    <text evidence="1">The sequence shown here is derived from an EMBL/GenBank/DDBJ whole genome shotgun (WGS) entry which is preliminary data.</text>
</comment>